<dbReference type="EMBL" id="VFOF01000001">
    <property type="protein sequence ID" value="TQL16612.1"/>
    <property type="molecule type" value="Genomic_DNA"/>
</dbReference>
<dbReference type="PANTHER" id="PTHR43364:SF6">
    <property type="entry name" value="OXIDOREDUCTASE-RELATED"/>
    <property type="match status" value="1"/>
</dbReference>
<keyword evidence="1" id="KW-0560">Oxidoreductase</keyword>
<dbReference type="SUPFAM" id="SSF51430">
    <property type="entry name" value="NAD(P)-linked oxidoreductase"/>
    <property type="match status" value="1"/>
</dbReference>
<dbReference type="PANTHER" id="PTHR43364">
    <property type="entry name" value="NADH-SPECIFIC METHYLGLYOXAL REDUCTASE-RELATED"/>
    <property type="match status" value="1"/>
</dbReference>
<dbReference type="RefSeq" id="WP_141918985.1">
    <property type="nucleotide sequence ID" value="NZ_VFOF01000001.1"/>
</dbReference>
<dbReference type="InterPro" id="IPR036812">
    <property type="entry name" value="NAD(P)_OxRdtase_dom_sf"/>
</dbReference>
<name>A0A542VZ57_ZYMMB</name>
<dbReference type="Pfam" id="PF00248">
    <property type="entry name" value="Aldo_ket_red"/>
    <property type="match status" value="1"/>
</dbReference>
<dbReference type="AlphaFoldDB" id="A0A542VZ57"/>
<comment type="caution">
    <text evidence="3">The sequence shown here is derived from an EMBL/GenBank/DDBJ whole genome shotgun (WGS) entry which is preliminary data.</text>
</comment>
<dbReference type="GO" id="GO:0005829">
    <property type="term" value="C:cytosol"/>
    <property type="evidence" value="ECO:0007669"/>
    <property type="project" value="TreeGrafter"/>
</dbReference>
<dbReference type="InterPro" id="IPR023210">
    <property type="entry name" value="NADP_OxRdtase_dom"/>
</dbReference>
<dbReference type="GO" id="GO:0016491">
    <property type="term" value="F:oxidoreductase activity"/>
    <property type="evidence" value="ECO:0007669"/>
    <property type="project" value="UniProtKB-KW"/>
</dbReference>
<evidence type="ECO:0000259" key="2">
    <source>
        <dbReference type="Pfam" id="PF00248"/>
    </source>
</evidence>
<reference evidence="3 4" key="1">
    <citation type="submission" date="2019-06" db="EMBL/GenBank/DDBJ databases">
        <title>Genome sequencing of Zymomonas mobilis strains for genetic engineering and biofuel applications.</title>
        <authorList>
            <person name="Teravest M."/>
        </authorList>
    </citation>
    <scope>NUCLEOTIDE SEQUENCE [LARGE SCALE GENOMIC DNA]</scope>
    <source>
        <strain evidence="3 4">AN0101</strain>
    </source>
</reference>
<dbReference type="CDD" id="cd19081">
    <property type="entry name" value="AKR_AKR9C1"/>
    <property type="match status" value="1"/>
</dbReference>
<protein>
    <submittedName>
        <fullName evidence="3">Aryl-alcohol dehydrogenase-like predicted oxidoreductase</fullName>
    </submittedName>
</protein>
<accession>A0A542VZ57</accession>
<proteinExistence type="predicted"/>
<dbReference type="OrthoDB" id="7181835at2"/>
<evidence type="ECO:0000313" key="4">
    <source>
        <dbReference type="Proteomes" id="UP000316887"/>
    </source>
</evidence>
<dbReference type="FunFam" id="3.20.20.100:FF:000004">
    <property type="entry name" value="Oxidoreductase, aldo/keto reductase"/>
    <property type="match status" value="1"/>
</dbReference>
<feature type="domain" description="NADP-dependent oxidoreductase" evidence="2">
    <location>
        <begin position="15"/>
        <end position="311"/>
    </location>
</feature>
<evidence type="ECO:0000256" key="1">
    <source>
        <dbReference type="ARBA" id="ARBA00023002"/>
    </source>
</evidence>
<dbReference type="InterPro" id="IPR050523">
    <property type="entry name" value="AKR_Detox_Biosynth"/>
</dbReference>
<gene>
    <name evidence="3" type="ORF">FBY58_0148</name>
</gene>
<dbReference type="Proteomes" id="UP000316887">
    <property type="component" value="Unassembled WGS sequence"/>
</dbReference>
<evidence type="ECO:0000313" key="3">
    <source>
        <dbReference type="EMBL" id="TQL16612.1"/>
    </source>
</evidence>
<dbReference type="Gene3D" id="3.20.20.100">
    <property type="entry name" value="NADP-dependent oxidoreductase domain"/>
    <property type="match status" value="1"/>
</dbReference>
<organism evidence="3 4">
    <name type="scientific">Zymomonas mobilis</name>
    <dbReference type="NCBI Taxonomy" id="542"/>
    <lineage>
        <taxon>Bacteria</taxon>
        <taxon>Pseudomonadati</taxon>
        <taxon>Pseudomonadota</taxon>
        <taxon>Alphaproteobacteria</taxon>
        <taxon>Sphingomonadales</taxon>
        <taxon>Zymomonadaceae</taxon>
        <taxon>Zymomonas</taxon>
    </lineage>
</organism>
<sequence>MKQRPLGNTGFQVAPIIFGGNVFGWTVDEKRSFALLDAWVDAGFNAIDTADMYSSWVEGNKGGESETIIGHWLQAHPSKRDKVLIFTKVGGDFGDDKRKGLKAGYIRLAVEASLKRLSIETIDLYQSHFPDETVDDEETLSVYQDLIKEGKVRAIGASNYSATQLDRALKIAADKNLPAYQTLQPEYNLYDRNGYEGGLSDLCVAHNIGVIPYYSLASGFLSGKYRSEADLGQSKRGEGIKKYLNNRGMRILAALDEVSKRQNAKPAEIALAWLLTRPAITAPIASATSIEQMNSLKKATEINLTQEDVILLNDASSILPTD</sequence>